<proteinExistence type="predicted"/>
<gene>
    <name evidence="1" type="ORF">Syun_015232</name>
</gene>
<evidence type="ECO:0000313" key="1">
    <source>
        <dbReference type="EMBL" id="KAK9135902.1"/>
    </source>
</evidence>
<sequence length="190" mass="22126">MLQPVFNGGKVFWALKKDILWFDADKDVGGVIECPDNNNLRPRWNLYVIDIGVCDGDVSFSMITKQEEIEIWLLRDNKNEEFEWVKKHTVNLQRIIAENWNIMSEIYSIVNVGELHEIAKNLAYRGYVKTLPYSGGEVMGFVINITYDKKVLFFNLVTQELKVICVICDYMIKHPFRLYPFVPTLLPCPT</sequence>
<organism evidence="1 2">
    <name type="scientific">Stephania yunnanensis</name>
    <dbReference type="NCBI Taxonomy" id="152371"/>
    <lineage>
        <taxon>Eukaryota</taxon>
        <taxon>Viridiplantae</taxon>
        <taxon>Streptophyta</taxon>
        <taxon>Embryophyta</taxon>
        <taxon>Tracheophyta</taxon>
        <taxon>Spermatophyta</taxon>
        <taxon>Magnoliopsida</taxon>
        <taxon>Ranunculales</taxon>
        <taxon>Menispermaceae</taxon>
        <taxon>Menispermoideae</taxon>
        <taxon>Cissampelideae</taxon>
        <taxon>Stephania</taxon>
    </lineage>
</organism>
<protein>
    <submittedName>
        <fullName evidence="1">Uncharacterized protein</fullName>
    </submittedName>
</protein>
<dbReference type="EMBL" id="JBBNAF010000006">
    <property type="protein sequence ID" value="KAK9135902.1"/>
    <property type="molecule type" value="Genomic_DNA"/>
</dbReference>
<accession>A0AAP0JN45</accession>
<name>A0AAP0JN45_9MAGN</name>
<reference evidence="1 2" key="1">
    <citation type="submission" date="2024-01" db="EMBL/GenBank/DDBJ databases">
        <title>Genome assemblies of Stephania.</title>
        <authorList>
            <person name="Yang L."/>
        </authorList>
    </citation>
    <scope>NUCLEOTIDE SEQUENCE [LARGE SCALE GENOMIC DNA]</scope>
    <source>
        <strain evidence="1">YNDBR</strain>
        <tissue evidence="1">Leaf</tissue>
    </source>
</reference>
<evidence type="ECO:0000313" key="2">
    <source>
        <dbReference type="Proteomes" id="UP001420932"/>
    </source>
</evidence>
<dbReference type="Proteomes" id="UP001420932">
    <property type="component" value="Unassembled WGS sequence"/>
</dbReference>
<comment type="caution">
    <text evidence="1">The sequence shown here is derived from an EMBL/GenBank/DDBJ whole genome shotgun (WGS) entry which is preliminary data.</text>
</comment>
<dbReference type="AlphaFoldDB" id="A0AAP0JN45"/>
<keyword evidence="2" id="KW-1185">Reference proteome</keyword>